<gene>
    <name evidence="1" type="ORF">SAMN04489842_3585</name>
</gene>
<dbReference type="PANTHER" id="PTHR42201">
    <property type="entry name" value="TAXIS PROTEIN"/>
    <property type="match status" value="1"/>
</dbReference>
<protein>
    <submittedName>
        <fullName evidence="1">HTH domain-containing protein</fullName>
    </submittedName>
</protein>
<sequence>MNEDIVADITGRFFLNRSDDDRPVKGRIILTKRRFVFASSNEKETIALSKIIDINVGSVPNHVKQFFDDTVTVAYKADGSTQTAIIESKGETVEKLVAILFRCLLNGKKAAIQHPKRVGGRVKNTSIAIGELRLKNQQVAVRTKSQSVSFDVANVMQIDRANKIGDDDRITLVVKHVDSDTGQTTTTLIAPAKGQHVNLLARYLRLEFDELREEIEEIQLSNPEKRLLVSIHATDGDIDFTNMLDGDAAYVTNVLNSVQRKQLVVENGTDLSLTPRGRIVVSEQIEDVNA</sequence>
<evidence type="ECO:0000313" key="1">
    <source>
        <dbReference type="EMBL" id="SDR38309.1"/>
    </source>
</evidence>
<dbReference type="RefSeq" id="WP_090384846.1">
    <property type="nucleotide sequence ID" value="NZ_FNLC01000005.1"/>
</dbReference>
<dbReference type="Proteomes" id="UP000198848">
    <property type="component" value="Unassembled WGS sequence"/>
</dbReference>
<organism evidence="1 2">
    <name type="scientific">Natronobacterium texcoconense</name>
    <dbReference type="NCBI Taxonomy" id="1095778"/>
    <lineage>
        <taxon>Archaea</taxon>
        <taxon>Methanobacteriati</taxon>
        <taxon>Methanobacteriota</taxon>
        <taxon>Stenosarchaea group</taxon>
        <taxon>Halobacteria</taxon>
        <taxon>Halobacteriales</taxon>
        <taxon>Natrialbaceae</taxon>
        <taxon>Natronobacterium</taxon>
    </lineage>
</organism>
<dbReference type="AlphaFoldDB" id="A0A1H1IL64"/>
<dbReference type="Pfam" id="PF04283">
    <property type="entry name" value="CheF-arch"/>
    <property type="match status" value="1"/>
</dbReference>
<proteinExistence type="predicted"/>
<evidence type="ECO:0000313" key="2">
    <source>
        <dbReference type="Proteomes" id="UP000198848"/>
    </source>
</evidence>
<name>A0A1H1IL64_NATTX</name>
<dbReference type="GO" id="GO:0006935">
    <property type="term" value="P:chemotaxis"/>
    <property type="evidence" value="ECO:0007669"/>
    <property type="project" value="InterPro"/>
</dbReference>
<dbReference type="STRING" id="1095778.SAMN04489842_3585"/>
<keyword evidence="2" id="KW-1185">Reference proteome</keyword>
<accession>A0A1H1IL64</accession>
<dbReference type="EMBL" id="FNLC01000005">
    <property type="protein sequence ID" value="SDR38309.1"/>
    <property type="molecule type" value="Genomic_DNA"/>
</dbReference>
<dbReference type="OrthoDB" id="337296at2157"/>
<dbReference type="InterPro" id="IPR007381">
    <property type="entry name" value="CheF1/F2"/>
</dbReference>
<dbReference type="PANTHER" id="PTHR42201:SF1">
    <property type="entry name" value="TAXIS PROTEIN"/>
    <property type="match status" value="1"/>
</dbReference>
<reference evidence="2" key="1">
    <citation type="submission" date="2016-10" db="EMBL/GenBank/DDBJ databases">
        <authorList>
            <person name="Varghese N."/>
            <person name="Submissions S."/>
        </authorList>
    </citation>
    <scope>NUCLEOTIDE SEQUENCE [LARGE SCALE GENOMIC DNA]</scope>
    <source>
        <strain evidence="2">DSM 24767</strain>
    </source>
</reference>